<evidence type="ECO:0000256" key="3">
    <source>
        <dbReference type="ARBA" id="ARBA00022432"/>
    </source>
</evidence>
<dbReference type="PROSITE" id="PS00171">
    <property type="entry name" value="TIM_1"/>
    <property type="match status" value="1"/>
</dbReference>
<dbReference type="Gene3D" id="3.20.20.70">
    <property type="entry name" value="Aldolase class I"/>
    <property type="match status" value="1"/>
</dbReference>
<dbReference type="GO" id="GO:0006096">
    <property type="term" value="P:glycolytic process"/>
    <property type="evidence" value="ECO:0007669"/>
    <property type="project" value="UniProtKB-UniRule"/>
</dbReference>
<feature type="active site" description="Proton acceptor" evidence="7">
    <location>
        <position position="167"/>
    </location>
</feature>
<comment type="function">
    <text evidence="7">Involved in the gluconeogenesis. Catalyzes stereospecifically the conversion of dihydroxyacetone phosphate (DHAP) to D-glyceraldehyde-3-phosphate (G3P).</text>
</comment>
<accession>A0AA96GHX0</accession>
<dbReference type="GO" id="GO:0019563">
    <property type="term" value="P:glycerol catabolic process"/>
    <property type="evidence" value="ECO:0007669"/>
    <property type="project" value="TreeGrafter"/>
</dbReference>
<dbReference type="RefSeq" id="WP_312744363.1">
    <property type="nucleotide sequence ID" value="NZ_CP116968.1"/>
</dbReference>
<dbReference type="InterPro" id="IPR013785">
    <property type="entry name" value="Aldolase_TIM"/>
</dbReference>
<dbReference type="SUPFAM" id="SSF51351">
    <property type="entry name" value="Triosephosphate isomerase (TIM)"/>
    <property type="match status" value="1"/>
</dbReference>
<name>A0AA96GHX0_9BACT</name>
<dbReference type="PANTHER" id="PTHR21139:SF42">
    <property type="entry name" value="TRIOSEPHOSPHATE ISOMERASE"/>
    <property type="match status" value="1"/>
</dbReference>
<keyword evidence="4 7" id="KW-0963">Cytoplasm</keyword>
<comment type="similarity">
    <text evidence="2 7 8">Belongs to the triosephosphate isomerase family.</text>
</comment>
<feature type="active site" description="Electrophile" evidence="7">
    <location>
        <position position="95"/>
    </location>
</feature>
<gene>
    <name evidence="7 9" type="primary">tpiA</name>
    <name evidence="9" type="ORF">PQG83_18925</name>
</gene>
<dbReference type="InterPro" id="IPR035990">
    <property type="entry name" value="TIM_sf"/>
</dbReference>
<feature type="binding site" evidence="7">
    <location>
        <position position="173"/>
    </location>
    <ligand>
        <name>substrate</name>
    </ligand>
</feature>
<keyword evidence="5 7" id="KW-0324">Glycolysis</keyword>
<sequence length="252" mass="27611">MRSRFIVGNWKMHKTISQAESLVTDILRIYQPQASVELAIAPPFVSLPAVARLLASTSIKLAAQNTCASDEGAFTGEISPPMLRDVGCHYVIIGHSERRHIFGETDQDINKKVHAAFRHNLLPILCVGERLEERQSNNTQAVIQQQLQTCLEGLESKDFARITIAYEPVWAIGTGQAATVDQAAEVHGHIRSFLAMQWGIKPDQTRIIYGGSVTQDNAKSLFQSSQINGALVGKACLNSESFVKIAELASSN</sequence>
<dbReference type="EMBL" id="CP116968">
    <property type="protein sequence ID" value="WNM61793.1"/>
    <property type="molecule type" value="Genomic_DNA"/>
</dbReference>
<evidence type="ECO:0000256" key="5">
    <source>
        <dbReference type="ARBA" id="ARBA00023152"/>
    </source>
</evidence>
<dbReference type="FunFam" id="3.20.20.70:FF:000016">
    <property type="entry name" value="Triosephosphate isomerase"/>
    <property type="match status" value="1"/>
</dbReference>
<evidence type="ECO:0000256" key="4">
    <source>
        <dbReference type="ARBA" id="ARBA00022490"/>
    </source>
</evidence>
<comment type="subcellular location">
    <subcellularLocation>
        <location evidence="7 8">Cytoplasm</location>
    </subcellularLocation>
</comment>
<comment type="caution">
    <text evidence="7">Lacks conserved residue(s) required for the propagation of feature annotation.</text>
</comment>
<dbReference type="AlphaFoldDB" id="A0AA96GHX0"/>
<comment type="subunit">
    <text evidence="7 8">Homodimer.</text>
</comment>
<dbReference type="GO" id="GO:0005829">
    <property type="term" value="C:cytosol"/>
    <property type="evidence" value="ECO:0007669"/>
    <property type="project" value="TreeGrafter"/>
</dbReference>
<dbReference type="GO" id="GO:0006094">
    <property type="term" value="P:gluconeogenesis"/>
    <property type="evidence" value="ECO:0007669"/>
    <property type="project" value="UniProtKB-UniRule"/>
</dbReference>
<evidence type="ECO:0000256" key="1">
    <source>
        <dbReference type="ARBA" id="ARBA00004680"/>
    </source>
</evidence>
<proteinExistence type="inferred from homology"/>
<comment type="pathway">
    <text evidence="7 8">Carbohydrate biosynthesis; gluconeogenesis.</text>
</comment>
<evidence type="ECO:0000313" key="9">
    <source>
        <dbReference type="EMBL" id="WNM61793.1"/>
    </source>
</evidence>
<dbReference type="CDD" id="cd00311">
    <property type="entry name" value="TIM"/>
    <property type="match status" value="1"/>
</dbReference>
<dbReference type="HAMAP" id="MF_00147_B">
    <property type="entry name" value="TIM_B"/>
    <property type="match status" value="1"/>
</dbReference>
<dbReference type="EC" id="5.3.1.1" evidence="7 8"/>
<evidence type="ECO:0000256" key="2">
    <source>
        <dbReference type="ARBA" id="ARBA00007422"/>
    </source>
</evidence>
<dbReference type="KEGG" id="nneo:PQG83_18925"/>
<dbReference type="PANTHER" id="PTHR21139">
    <property type="entry name" value="TRIOSEPHOSPHATE ISOMERASE"/>
    <property type="match status" value="1"/>
</dbReference>
<dbReference type="PROSITE" id="PS51440">
    <property type="entry name" value="TIM_2"/>
    <property type="match status" value="1"/>
</dbReference>
<evidence type="ECO:0000313" key="10">
    <source>
        <dbReference type="Proteomes" id="UP001302494"/>
    </source>
</evidence>
<evidence type="ECO:0000256" key="7">
    <source>
        <dbReference type="HAMAP-Rule" id="MF_00147"/>
    </source>
</evidence>
<keyword evidence="6 7" id="KW-0413">Isomerase</keyword>
<dbReference type="Pfam" id="PF00121">
    <property type="entry name" value="TIM"/>
    <property type="match status" value="1"/>
</dbReference>
<dbReference type="InterPro" id="IPR000652">
    <property type="entry name" value="Triosephosphate_isomerase"/>
</dbReference>
<keyword evidence="3 7" id="KW-0312">Gluconeogenesis</keyword>
<keyword evidence="10" id="KW-1185">Reference proteome</keyword>
<feature type="binding site" evidence="7">
    <location>
        <position position="212"/>
    </location>
    <ligand>
        <name>substrate</name>
    </ligand>
</feature>
<dbReference type="InterPro" id="IPR022896">
    <property type="entry name" value="TrioseP_Isoase_bac/euk"/>
</dbReference>
<feature type="binding site" evidence="7">
    <location>
        <begin position="9"/>
        <end position="11"/>
    </location>
    <ligand>
        <name>substrate</name>
    </ligand>
</feature>
<dbReference type="GO" id="GO:0046166">
    <property type="term" value="P:glyceraldehyde-3-phosphate biosynthetic process"/>
    <property type="evidence" value="ECO:0007669"/>
    <property type="project" value="TreeGrafter"/>
</dbReference>
<evidence type="ECO:0000256" key="6">
    <source>
        <dbReference type="ARBA" id="ARBA00023235"/>
    </source>
</evidence>
<dbReference type="NCBIfam" id="TIGR00419">
    <property type="entry name" value="tim"/>
    <property type="match status" value="1"/>
</dbReference>
<organism evidence="9 10">
    <name type="scientific">Candidatus Nitrospira neomarina</name>
    <dbReference type="NCBI Taxonomy" id="3020899"/>
    <lineage>
        <taxon>Bacteria</taxon>
        <taxon>Pseudomonadati</taxon>
        <taxon>Nitrospirota</taxon>
        <taxon>Nitrospiria</taxon>
        <taxon>Nitrospirales</taxon>
        <taxon>Nitrospiraceae</taxon>
        <taxon>Nitrospira</taxon>
    </lineage>
</organism>
<comment type="pathway">
    <text evidence="1 7 8">Carbohydrate degradation; glycolysis; D-glyceraldehyde 3-phosphate from glycerone phosphate: step 1/1.</text>
</comment>
<dbReference type="GO" id="GO:0004807">
    <property type="term" value="F:triose-phosphate isomerase activity"/>
    <property type="evidence" value="ECO:0007669"/>
    <property type="project" value="UniProtKB-UniRule"/>
</dbReference>
<comment type="catalytic activity">
    <reaction evidence="7 8">
        <text>D-glyceraldehyde 3-phosphate = dihydroxyacetone phosphate</text>
        <dbReference type="Rhea" id="RHEA:18585"/>
        <dbReference type="ChEBI" id="CHEBI:57642"/>
        <dbReference type="ChEBI" id="CHEBI:59776"/>
        <dbReference type="EC" id="5.3.1.1"/>
    </reaction>
</comment>
<protein>
    <recommendedName>
        <fullName evidence="7 8">Triosephosphate isomerase</fullName>
        <shortName evidence="7">TIM</shortName>
        <shortName evidence="7">TPI</shortName>
        <ecNumber evidence="7 8">5.3.1.1</ecNumber>
    </recommendedName>
    <alternativeName>
        <fullName evidence="7">Triose-phosphate isomerase</fullName>
    </alternativeName>
</protein>
<dbReference type="InterPro" id="IPR020861">
    <property type="entry name" value="Triosephosphate_isomerase_AS"/>
</dbReference>
<evidence type="ECO:0000256" key="8">
    <source>
        <dbReference type="RuleBase" id="RU363013"/>
    </source>
</evidence>
<reference evidence="9 10" key="1">
    <citation type="submission" date="2023-01" db="EMBL/GenBank/DDBJ databases">
        <title>Cultivation and genomic characterization of new, ubiquitous marine nitrite-oxidizing bacteria from the Nitrospirales.</title>
        <authorList>
            <person name="Mueller A.J."/>
            <person name="Daebeler A."/>
            <person name="Herbold C.W."/>
            <person name="Kirkegaard R.H."/>
            <person name="Daims H."/>
        </authorList>
    </citation>
    <scope>NUCLEOTIDE SEQUENCE [LARGE SCALE GENOMIC DNA]</scope>
    <source>
        <strain evidence="9 10">DK</strain>
    </source>
</reference>
<dbReference type="Proteomes" id="UP001302494">
    <property type="component" value="Chromosome"/>
</dbReference>